<evidence type="ECO:0000313" key="3">
    <source>
        <dbReference type="Proteomes" id="UP000228770"/>
    </source>
</evidence>
<accession>A0A2M8C394</accession>
<dbReference type="GO" id="GO:0016616">
    <property type="term" value="F:oxidoreductase activity, acting on the CH-OH group of donors, NAD or NADP as acceptor"/>
    <property type="evidence" value="ECO:0007669"/>
    <property type="project" value="TreeGrafter"/>
</dbReference>
<name>A0A2M8C394_9BACT</name>
<evidence type="ECO:0000313" key="2">
    <source>
        <dbReference type="EMBL" id="PJB50560.1"/>
    </source>
</evidence>
<dbReference type="GO" id="GO:0030497">
    <property type="term" value="P:fatty acid elongation"/>
    <property type="evidence" value="ECO:0007669"/>
    <property type="project" value="TreeGrafter"/>
</dbReference>
<dbReference type="PRINTS" id="PR00080">
    <property type="entry name" value="SDRFAMILY"/>
</dbReference>
<dbReference type="InterPro" id="IPR002347">
    <property type="entry name" value="SDR_fam"/>
</dbReference>
<dbReference type="Proteomes" id="UP000228770">
    <property type="component" value="Unassembled WGS sequence"/>
</dbReference>
<protein>
    <submittedName>
        <fullName evidence="2">Beta-ketoacyl-ACP reductase</fullName>
    </submittedName>
</protein>
<dbReference type="AlphaFoldDB" id="A0A2M8C394"/>
<dbReference type="SUPFAM" id="SSF51735">
    <property type="entry name" value="NAD(P)-binding Rossmann-fold domains"/>
    <property type="match status" value="1"/>
</dbReference>
<dbReference type="PANTHER" id="PTHR42760:SF40">
    <property type="entry name" value="3-OXOACYL-[ACYL-CARRIER-PROTEIN] REDUCTASE, CHLOROPLASTIC"/>
    <property type="match status" value="1"/>
</dbReference>
<dbReference type="NCBIfam" id="NF009466">
    <property type="entry name" value="PRK12826.1-2"/>
    <property type="match status" value="1"/>
</dbReference>
<dbReference type="InterPro" id="IPR036291">
    <property type="entry name" value="NAD(P)-bd_dom_sf"/>
</dbReference>
<comment type="similarity">
    <text evidence="1">Belongs to the short-chain dehydrogenases/reductases (SDR) family.</text>
</comment>
<organism evidence="2 3">
    <name type="scientific">Candidatus Brennerbacteria bacterium CG_4_9_14_3_um_filter_43_9</name>
    <dbReference type="NCBI Taxonomy" id="1974522"/>
    <lineage>
        <taxon>Bacteria</taxon>
        <taxon>Candidatus Brenneribacteriota</taxon>
    </lineage>
</organism>
<comment type="caution">
    <text evidence="2">The sequence shown here is derived from an EMBL/GenBank/DDBJ whole genome shotgun (WGS) entry which is preliminary data.</text>
</comment>
<gene>
    <name evidence="2" type="ORF">CO102_00810</name>
</gene>
<dbReference type="Pfam" id="PF13561">
    <property type="entry name" value="adh_short_C2"/>
    <property type="match status" value="1"/>
</dbReference>
<proteinExistence type="inferred from homology"/>
<dbReference type="FunFam" id="3.40.50.720:FF:000084">
    <property type="entry name" value="Short-chain dehydrogenase reductase"/>
    <property type="match status" value="1"/>
</dbReference>
<dbReference type="CDD" id="cd05233">
    <property type="entry name" value="SDR_c"/>
    <property type="match status" value="1"/>
</dbReference>
<evidence type="ECO:0000256" key="1">
    <source>
        <dbReference type="ARBA" id="ARBA00006484"/>
    </source>
</evidence>
<reference evidence="3" key="1">
    <citation type="submission" date="2017-09" db="EMBL/GenBank/DDBJ databases">
        <title>Depth-based differentiation of microbial function through sediment-hosted aquifers and enrichment of novel symbionts in the deep terrestrial subsurface.</title>
        <authorList>
            <person name="Probst A.J."/>
            <person name="Ladd B."/>
            <person name="Jarett J.K."/>
            <person name="Geller-Mcgrath D.E."/>
            <person name="Sieber C.M.K."/>
            <person name="Emerson J.B."/>
            <person name="Anantharaman K."/>
            <person name="Thomas B.C."/>
            <person name="Malmstrom R."/>
            <person name="Stieglmeier M."/>
            <person name="Klingl A."/>
            <person name="Woyke T."/>
            <person name="Ryan C.M."/>
            <person name="Banfield J.F."/>
        </authorList>
    </citation>
    <scope>NUCLEOTIDE SEQUENCE [LARGE SCALE GENOMIC DNA]</scope>
</reference>
<dbReference type="EMBL" id="PFUA01000017">
    <property type="protein sequence ID" value="PJB50560.1"/>
    <property type="molecule type" value="Genomic_DNA"/>
</dbReference>
<dbReference type="PANTHER" id="PTHR42760">
    <property type="entry name" value="SHORT-CHAIN DEHYDROGENASES/REDUCTASES FAMILY MEMBER"/>
    <property type="match status" value="1"/>
</dbReference>
<sequence>MRFQDKVVLITGASRGIGRATAILFAKEGAKVVINYKSNQREAEKVLEIVGKDNGIIAQADVSNEKEVKRLVDETVKQFGKIDILVNNAGIVFDIPLMEKTVEQWEQTLRTNLIGAFLCSKYVVLYMKQQKSGAIVNVSSTNAFDGYPESIDYDASKAGMIMLTKDFAKELAPYVRVNAIAPGWVDTDINKDLPADFVKSEQKRILLKRFAKPEEIAKVILFLASDDASFVNGSVLTIDGGY</sequence>
<dbReference type="PRINTS" id="PR00081">
    <property type="entry name" value="GDHRDH"/>
</dbReference>
<dbReference type="NCBIfam" id="NF005559">
    <property type="entry name" value="PRK07231.1"/>
    <property type="match status" value="1"/>
</dbReference>
<dbReference type="Gene3D" id="3.40.50.720">
    <property type="entry name" value="NAD(P)-binding Rossmann-like Domain"/>
    <property type="match status" value="1"/>
</dbReference>